<keyword evidence="1" id="KW-1133">Transmembrane helix</keyword>
<sequence>METSSEELAAFLHDDAHYLTEWRNIKEFDISSFNYSAFFFGILWMLYRKMYMPAEKYYAKLHQKGGKSWISVVVVGLLLVGDYIYENRNGEVKASRQIHGPIGITPIWQTY</sequence>
<keyword evidence="1" id="KW-0812">Transmembrane</keyword>
<dbReference type="RefSeq" id="WP_182414835.1">
    <property type="nucleotide sequence ID" value="NZ_CP055153.1"/>
</dbReference>
<dbReference type="KEGG" id="add:HUW48_06085"/>
<dbReference type="InterPro" id="IPR024399">
    <property type="entry name" value="DUF2628"/>
</dbReference>
<keyword evidence="1" id="KW-0472">Membrane</keyword>
<name>A0A7L7L4D7_9BACT</name>
<dbReference type="Proteomes" id="UP000514509">
    <property type="component" value="Chromosome"/>
</dbReference>
<protein>
    <submittedName>
        <fullName evidence="2">DUF2628 domain-containing protein</fullName>
    </submittedName>
</protein>
<evidence type="ECO:0000313" key="2">
    <source>
        <dbReference type="EMBL" id="QMU27640.1"/>
    </source>
</evidence>
<feature type="transmembrane region" description="Helical" evidence="1">
    <location>
        <begin position="68"/>
        <end position="85"/>
    </location>
</feature>
<proteinExistence type="predicted"/>
<evidence type="ECO:0000313" key="3">
    <source>
        <dbReference type="Proteomes" id="UP000514509"/>
    </source>
</evidence>
<gene>
    <name evidence="2" type="ORF">HUW48_06085</name>
</gene>
<organism evidence="2 3">
    <name type="scientific">Adhaeribacter radiodurans</name>
    <dbReference type="NCBI Taxonomy" id="2745197"/>
    <lineage>
        <taxon>Bacteria</taxon>
        <taxon>Pseudomonadati</taxon>
        <taxon>Bacteroidota</taxon>
        <taxon>Cytophagia</taxon>
        <taxon>Cytophagales</taxon>
        <taxon>Hymenobacteraceae</taxon>
        <taxon>Adhaeribacter</taxon>
    </lineage>
</organism>
<feature type="transmembrane region" description="Helical" evidence="1">
    <location>
        <begin position="30"/>
        <end position="47"/>
    </location>
</feature>
<dbReference type="Pfam" id="PF10947">
    <property type="entry name" value="DUF2628"/>
    <property type="match status" value="1"/>
</dbReference>
<keyword evidence="3" id="KW-1185">Reference proteome</keyword>
<dbReference type="AlphaFoldDB" id="A0A7L7L4D7"/>
<accession>A0A7L7L4D7</accession>
<dbReference type="EMBL" id="CP055153">
    <property type="protein sequence ID" value="QMU27640.1"/>
    <property type="molecule type" value="Genomic_DNA"/>
</dbReference>
<reference evidence="2 3" key="1">
    <citation type="submission" date="2020-08" db="EMBL/GenBank/DDBJ databases">
        <title>Adhaeribacter dokdonensis sp. nov., isolated from the rhizosphere of Elymus tsukushiensis, a plant native to the Dokdo Islands, Republic of Korea.</title>
        <authorList>
            <person name="Ghim S.Y."/>
        </authorList>
    </citation>
    <scope>NUCLEOTIDE SEQUENCE [LARGE SCALE GENOMIC DNA]</scope>
    <source>
        <strain evidence="2 3">KUDC8001</strain>
    </source>
</reference>
<evidence type="ECO:0000256" key="1">
    <source>
        <dbReference type="SAM" id="Phobius"/>
    </source>
</evidence>